<reference evidence="1" key="2">
    <citation type="journal article" date="2015" name="Data Brief">
        <title>Shoot transcriptome of the giant reed, Arundo donax.</title>
        <authorList>
            <person name="Barrero R.A."/>
            <person name="Guerrero F.D."/>
            <person name="Moolhuijzen P."/>
            <person name="Goolsby J.A."/>
            <person name="Tidwell J."/>
            <person name="Bellgard S.E."/>
            <person name="Bellgard M.I."/>
        </authorList>
    </citation>
    <scope>NUCLEOTIDE SEQUENCE</scope>
    <source>
        <tissue evidence="1">Shoot tissue taken approximately 20 cm above the soil surface</tissue>
    </source>
</reference>
<name>A0A0A9AME6_ARUDO</name>
<proteinExistence type="predicted"/>
<reference evidence="1" key="1">
    <citation type="submission" date="2014-09" db="EMBL/GenBank/DDBJ databases">
        <authorList>
            <person name="Magalhaes I.L.F."/>
            <person name="Oliveira U."/>
            <person name="Santos F.R."/>
            <person name="Vidigal T.H.D.A."/>
            <person name="Brescovit A.D."/>
            <person name="Santos A.J."/>
        </authorList>
    </citation>
    <scope>NUCLEOTIDE SEQUENCE</scope>
    <source>
        <tissue evidence="1">Shoot tissue taken approximately 20 cm above the soil surface</tissue>
    </source>
</reference>
<dbReference type="AlphaFoldDB" id="A0A0A9AME6"/>
<dbReference type="EMBL" id="GBRH01249643">
    <property type="protein sequence ID" value="JAD48252.1"/>
    <property type="molecule type" value="Transcribed_RNA"/>
</dbReference>
<protein>
    <submittedName>
        <fullName evidence="1">Uncharacterized protein</fullName>
    </submittedName>
</protein>
<organism evidence="1">
    <name type="scientific">Arundo donax</name>
    <name type="common">Giant reed</name>
    <name type="synonym">Donax arundinaceus</name>
    <dbReference type="NCBI Taxonomy" id="35708"/>
    <lineage>
        <taxon>Eukaryota</taxon>
        <taxon>Viridiplantae</taxon>
        <taxon>Streptophyta</taxon>
        <taxon>Embryophyta</taxon>
        <taxon>Tracheophyta</taxon>
        <taxon>Spermatophyta</taxon>
        <taxon>Magnoliopsida</taxon>
        <taxon>Liliopsida</taxon>
        <taxon>Poales</taxon>
        <taxon>Poaceae</taxon>
        <taxon>PACMAD clade</taxon>
        <taxon>Arundinoideae</taxon>
        <taxon>Arundineae</taxon>
        <taxon>Arundo</taxon>
    </lineage>
</organism>
<accession>A0A0A9AME6</accession>
<evidence type="ECO:0000313" key="1">
    <source>
        <dbReference type="EMBL" id="JAD48252.1"/>
    </source>
</evidence>
<sequence>MIKTRRLKMQTFAMKDAISFLIWGLLVHRTFQVTIY</sequence>